<dbReference type="InterPro" id="IPR013740">
    <property type="entry name" value="Redoxin"/>
</dbReference>
<keyword evidence="3" id="KW-1185">Reference proteome</keyword>
<dbReference type="PANTHER" id="PTHR42852">
    <property type="entry name" value="THIOL:DISULFIDE INTERCHANGE PROTEIN DSBE"/>
    <property type="match status" value="1"/>
</dbReference>
<dbReference type="InterPro" id="IPR013766">
    <property type="entry name" value="Thioredoxin_domain"/>
</dbReference>
<evidence type="ECO:0000259" key="1">
    <source>
        <dbReference type="PROSITE" id="PS51352"/>
    </source>
</evidence>
<dbReference type="CDD" id="cd02966">
    <property type="entry name" value="TlpA_like_family"/>
    <property type="match status" value="1"/>
</dbReference>
<reference evidence="2 3" key="1">
    <citation type="submission" date="2019-08" db="EMBL/GenBank/DDBJ databases">
        <authorList>
            <person name="Khan S.A."/>
            <person name="Jeon C.O."/>
            <person name="Jeong S.E."/>
        </authorList>
    </citation>
    <scope>NUCLEOTIDE SEQUENCE [LARGE SCALE GENOMIC DNA]</scope>
    <source>
        <strain evidence="3">IMCC1728</strain>
    </source>
</reference>
<feature type="domain" description="Thioredoxin" evidence="1">
    <location>
        <begin position="27"/>
        <end position="167"/>
    </location>
</feature>
<sequence>MKVSRHLALPLLAVAIGVGAYLSLDLPGPPQPVPQVSYTLLDGNTASTASWSGRVTLVNFWATSCAVCIQEMPAIIETHQRFKSRGFDTVAVAMKYDPPASVVHYAQTRQLPFGVAIDNTGAIAEGFGNIRGTPTTLLVDKRGRVVKRIVGQPDFAQLHALIEQLIAET</sequence>
<dbReference type="Proteomes" id="UP000321832">
    <property type="component" value="Unassembled WGS sequence"/>
</dbReference>
<dbReference type="InterPro" id="IPR050553">
    <property type="entry name" value="Thioredoxin_ResA/DsbE_sf"/>
</dbReference>
<dbReference type="EMBL" id="VOPW01000001">
    <property type="protein sequence ID" value="TXC66936.1"/>
    <property type="molecule type" value="Genomic_DNA"/>
</dbReference>
<dbReference type="Gene3D" id="3.40.30.10">
    <property type="entry name" value="Glutaredoxin"/>
    <property type="match status" value="1"/>
</dbReference>
<dbReference type="PANTHER" id="PTHR42852:SF18">
    <property type="entry name" value="CHROMOSOME UNDETERMINED SCAFFOLD_47, WHOLE GENOME SHOTGUN SEQUENCE"/>
    <property type="match status" value="1"/>
</dbReference>
<evidence type="ECO:0000313" key="2">
    <source>
        <dbReference type="EMBL" id="TXC66936.1"/>
    </source>
</evidence>
<dbReference type="GO" id="GO:0016491">
    <property type="term" value="F:oxidoreductase activity"/>
    <property type="evidence" value="ECO:0007669"/>
    <property type="project" value="InterPro"/>
</dbReference>
<accession>A0A5C6U544</accession>
<comment type="caution">
    <text evidence="2">The sequence shown here is derived from an EMBL/GenBank/DDBJ whole genome shotgun (WGS) entry which is preliminary data.</text>
</comment>
<protein>
    <submittedName>
        <fullName evidence="2">TlpA family protein disulfide reductase</fullName>
    </submittedName>
</protein>
<organism evidence="2 3">
    <name type="scientific">Piscinibacter aquaticus</name>
    <dbReference type="NCBI Taxonomy" id="392597"/>
    <lineage>
        <taxon>Bacteria</taxon>
        <taxon>Pseudomonadati</taxon>
        <taxon>Pseudomonadota</taxon>
        <taxon>Betaproteobacteria</taxon>
        <taxon>Burkholderiales</taxon>
        <taxon>Sphaerotilaceae</taxon>
        <taxon>Piscinibacter</taxon>
    </lineage>
</organism>
<dbReference type="InterPro" id="IPR036249">
    <property type="entry name" value="Thioredoxin-like_sf"/>
</dbReference>
<proteinExistence type="predicted"/>
<dbReference type="SUPFAM" id="SSF52833">
    <property type="entry name" value="Thioredoxin-like"/>
    <property type="match status" value="1"/>
</dbReference>
<name>A0A5C6U544_9BURK</name>
<evidence type="ECO:0000313" key="3">
    <source>
        <dbReference type="Proteomes" id="UP000321832"/>
    </source>
</evidence>
<dbReference type="AlphaFoldDB" id="A0A5C6U544"/>
<dbReference type="Pfam" id="PF08534">
    <property type="entry name" value="Redoxin"/>
    <property type="match status" value="1"/>
</dbReference>
<dbReference type="PROSITE" id="PS51352">
    <property type="entry name" value="THIOREDOXIN_2"/>
    <property type="match status" value="1"/>
</dbReference>
<gene>
    <name evidence="2" type="ORF">FSC37_17655</name>
</gene>